<dbReference type="GO" id="GO:0006206">
    <property type="term" value="P:pyrimidine nucleobase metabolic process"/>
    <property type="evidence" value="ECO:0007669"/>
    <property type="project" value="TreeGrafter"/>
</dbReference>
<dbReference type="Gene3D" id="1.10.150.450">
    <property type="match status" value="1"/>
</dbReference>
<dbReference type="SFLD" id="SFLDS00003">
    <property type="entry name" value="Haloacid_Dehalogenase"/>
    <property type="match status" value="1"/>
</dbReference>
<organism evidence="2 3">
    <name type="scientific">Terfezia boudieri ATCC MYA-4762</name>
    <dbReference type="NCBI Taxonomy" id="1051890"/>
    <lineage>
        <taxon>Eukaryota</taxon>
        <taxon>Fungi</taxon>
        <taxon>Dikarya</taxon>
        <taxon>Ascomycota</taxon>
        <taxon>Pezizomycotina</taxon>
        <taxon>Pezizomycetes</taxon>
        <taxon>Pezizales</taxon>
        <taxon>Pezizaceae</taxon>
        <taxon>Terfezia</taxon>
    </lineage>
</organism>
<dbReference type="NCBIfam" id="TIGR01993">
    <property type="entry name" value="Pyr-5-nucltdase"/>
    <property type="match status" value="1"/>
</dbReference>
<feature type="region of interest" description="Disordered" evidence="1">
    <location>
        <begin position="238"/>
        <end position="259"/>
    </location>
</feature>
<dbReference type="InterPro" id="IPR052791">
    <property type="entry name" value="SSM1_domain"/>
</dbReference>
<dbReference type="InterPro" id="IPR036412">
    <property type="entry name" value="HAD-like_sf"/>
</dbReference>
<dbReference type="PANTHER" id="PTHR47438">
    <property type="entry name" value="PHOSPHATE METABOLISM PROTEIN 8-RELATED"/>
    <property type="match status" value="1"/>
</dbReference>
<dbReference type="InterPro" id="IPR010237">
    <property type="entry name" value="Pyr-5-nucltdase"/>
</dbReference>
<dbReference type="InParanoid" id="A0A3N4M9B5"/>
<dbReference type="InterPro" id="IPR023214">
    <property type="entry name" value="HAD_sf"/>
</dbReference>
<dbReference type="STRING" id="1051890.A0A3N4M9B5"/>
<evidence type="ECO:0000313" key="3">
    <source>
        <dbReference type="Proteomes" id="UP000267821"/>
    </source>
</evidence>
<dbReference type="SUPFAM" id="SSF56784">
    <property type="entry name" value="HAD-like"/>
    <property type="match status" value="1"/>
</dbReference>
<dbReference type="SFLD" id="SFLDG01132">
    <property type="entry name" value="C1.5.3:_5'-Nucleotidase_Like"/>
    <property type="match status" value="1"/>
</dbReference>
<dbReference type="Gene3D" id="3.40.50.1000">
    <property type="entry name" value="HAD superfamily/HAD-like"/>
    <property type="match status" value="1"/>
</dbReference>
<accession>A0A3N4M9B5</accession>
<feature type="compositionally biased region" description="Basic and acidic residues" evidence="1">
    <location>
        <begin position="303"/>
        <end position="319"/>
    </location>
</feature>
<dbReference type="OrthoDB" id="1065058at2759"/>
<dbReference type="SFLD" id="SFLDG01129">
    <property type="entry name" value="C1.5:_HAD__Beta-PGM__Phosphata"/>
    <property type="match status" value="1"/>
</dbReference>
<evidence type="ECO:0000256" key="1">
    <source>
        <dbReference type="SAM" id="MobiDB-lite"/>
    </source>
</evidence>
<dbReference type="PANTHER" id="PTHR47438:SF1">
    <property type="entry name" value="PHOSPHATE METABOLISM PROTEIN 8-RELATED"/>
    <property type="match status" value="1"/>
</dbReference>
<dbReference type="GO" id="GO:0009166">
    <property type="term" value="P:nucleotide catabolic process"/>
    <property type="evidence" value="ECO:0007669"/>
    <property type="project" value="TreeGrafter"/>
</dbReference>
<dbReference type="EMBL" id="ML121528">
    <property type="protein sequence ID" value="RPB28971.1"/>
    <property type="molecule type" value="Genomic_DNA"/>
</dbReference>
<reference evidence="2 3" key="1">
    <citation type="journal article" date="2018" name="Nat. Ecol. Evol.">
        <title>Pezizomycetes genomes reveal the molecular basis of ectomycorrhizal truffle lifestyle.</title>
        <authorList>
            <person name="Murat C."/>
            <person name="Payen T."/>
            <person name="Noel B."/>
            <person name="Kuo A."/>
            <person name="Morin E."/>
            <person name="Chen J."/>
            <person name="Kohler A."/>
            <person name="Krizsan K."/>
            <person name="Balestrini R."/>
            <person name="Da Silva C."/>
            <person name="Montanini B."/>
            <person name="Hainaut M."/>
            <person name="Levati E."/>
            <person name="Barry K.W."/>
            <person name="Belfiori B."/>
            <person name="Cichocki N."/>
            <person name="Clum A."/>
            <person name="Dockter R.B."/>
            <person name="Fauchery L."/>
            <person name="Guy J."/>
            <person name="Iotti M."/>
            <person name="Le Tacon F."/>
            <person name="Lindquist E.A."/>
            <person name="Lipzen A."/>
            <person name="Malagnac F."/>
            <person name="Mello A."/>
            <person name="Molinier V."/>
            <person name="Miyauchi S."/>
            <person name="Poulain J."/>
            <person name="Riccioni C."/>
            <person name="Rubini A."/>
            <person name="Sitrit Y."/>
            <person name="Splivallo R."/>
            <person name="Traeger S."/>
            <person name="Wang M."/>
            <person name="Zifcakova L."/>
            <person name="Wipf D."/>
            <person name="Zambonelli A."/>
            <person name="Paolocci F."/>
            <person name="Nowrousian M."/>
            <person name="Ottonello S."/>
            <person name="Baldrian P."/>
            <person name="Spatafora J.W."/>
            <person name="Henrissat B."/>
            <person name="Nagy L.G."/>
            <person name="Aury J.M."/>
            <person name="Wincker P."/>
            <person name="Grigoriev I.V."/>
            <person name="Bonfante P."/>
            <person name="Martin F.M."/>
        </authorList>
    </citation>
    <scope>NUCLEOTIDE SEQUENCE [LARGE SCALE GENOMIC DNA]</scope>
    <source>
        <strain evidence="2 3">ATCC MYA-4762</strain>
    </source>
</reference>
<proteinExistence type="predicted"/>
<dbReference type="Proteomes" id="UP000267821">
    <property type="component" value="Unassembled WGS sequence"/>
</dbReference>
<protein>
    <submittedName>
        <fullName evidence="2">Pyrimidine 5-nucleotidase</fullName>
    </submittedName>
</protein>
<gene>
    <name evidence="2" type="ORF">L211DRAFT_832851</name>
</gene>
<dbReference type="GO" id="GO:0008252">
    <property type="term" value="F:nucleotidase activity"/>
    <property type="evidence" value="ECO:0007669"/>
    <property type="project" value="TreeGrafter"/>
</dbReference>
<feature type="compositionally biased region" description="Basic and acidic residues" evidence="1">
    <location>
        <begin position="247"/>
        <end position="258"/>
    </location>
</feature>
<feature type="region of interest" description="Disordered" evidence="1">
    <location>
        <begin position="299"/>
        <end position="335"/>
    </location>
</feature>
<dbReference type="Pfam" id="PF00702">
    <property type="entry name" value="Hydrolase"/>
    <property type="match status" value="1"/>
</dbReference>
<name>A0A3N4M9B5_9PEZI</name>
<dbReference type="FunCoup" id="A0A3N4M9B5">
    <property type="interactions" value="528"/>
</dbReference>
<sequence>MAESTSPTNTNSNTKPNLDGVDIPIRGDSQPEDNRPVFFFDIDNCLYPRSYKIHEMMKELIQQYFVNHLELTKEHAAYLRRYYYTQYGLALSGLVLHHSINVLTYNSLVDDALPLTKILQPSPSLIHLLSDLRSSNTTSKLWLFTNAYITHAKRVVKLLGIEDFFDGVTYCDYVQGEKDGRLMCKPQREMFEKAMHDTGLVVGRDEGRCFFVDDSIANCVAARRLGWAGVAHLAEPEAEPLVEEGDNGEKESEERNIEAEEVAAAKQTEIEKEKERLGIKTITDLSELRVVFPELFRNCGVPGEEKDRVGHEPLREESPGRQLPKRQETPLPMGT</sequence>
<evidence type="ECO:0000313" key="2">
    <source>
        <dbReference type="EMBL" id="RPB28971.1"/>
    </source>
</evidence>
<feature type="region of interest" description="Disordered" evidence="1">
    <location>
        <begin position="1"/>
        <end position="30"/>
    </location>
</feature>
<keyword evidence="3" id="KW-1185">Reference proteome</keyword>
<dbReference type="AlphaFoldDB" id="A0A3N4M9B5"/>
<feature type="compositionally biased region" description="Low complexity" evidence="1">
    <location>
        <begin position="1"/>
        <end position="17"/>
    </location>
</feature>